<comment type="caution">
    <text evidence="1">The sequence shown here is derived from an EMBL/GenBank/DDBJ whole genome shotgun (WGS) entry which is preliminary data.</text>
</comment>
<protein>
    <submittedName>
        <fullName evidence="1">Uncharacterized protein</fullName>
    </submittedName>
</protein>
<sequence length="112" mass="13019">MMLTDNKVNVVGVKFLKTSFKEESKGNYYLYPQNKNYYFKINPNLSRDLQLNQVVFVKDIRGKEVFVIIQELLSLPLKQVRSHAPVLKTTNLIFDGKKLHRINNKGGVKHVK</sequence>
<organism evidence="1">
    <name type="scientific">Ligilactobacillus agilis</name>
    <dbReference type="NCBI Taxonomy" id="1601"/>
    <lineage>
        <taxon>Bacteria</taxon>
        <taxon>Bacillati</taxon>
        <taxon>Bacillota</taxon>
        <taxon>Bacilli</taxon>
        <taxon>Lactobacillales</taxon>
        <taxon>Lactobacillaceae</taxon>
        <taxon>Ligilactobacillus</taxon>
    </lineage>
</organism>
<dbReference type="AlphaFoldDB" id="A0A6F9XP43"/>
<gene>
    <name evidence="1" type="ORF">SY212_19780</name>
</gene>
<name>A0A6F9XP43_9LACO</name>
<reference evidence="1" key="1">
    <citation type="submission" date="2019-10" db="EMBL/GenBank/DDBJ databases">
        <title>Lactobacillus agilis SY212 Whole Genome Sequencing Project.</title>
        <authorList>
            <person name="Suzuki S."/>
            <person name="Endo A."/>
            <person name="Maeno S."/>
            <person name="Shiwa Y."/>
            <person name="Matsutani M."/>
            <person name="Kajikawa A."/>
        </authorList>
    </citation>
    <scope>NUCLEOTIDE SEQUENCE</scope>
    <source>
        <strain evidence="1">SY212</strain>
    </source>
</reference>
<dbReference type="Proteomes" id="UP000494265">
    <property type="component" value="Unassembled WGS sequence"/>
</dbReference>
<proteinExistence type="predicted"/>
<dbReference type="RefSeq" id="WP_172585139.1">
    <property type="nucleotide sequence ID" value="NZ_BLAM01000191.1"/>
</dbReference>
<accession>A0A6F9XP43</accession>
<dbReference type="EMBL" id="BLAM01000191">
    <property type="protein sequence ID" value="GET06948.1"/>
    <property type="molecule type" value="Genomic_DNA"/>
</dbReference>
<evidence type="ECO:0000313" key="1">
    <source>
        <dbReference type="EMBL" id="GET06948.1"/>
    </source>
</evidence>